<dbReference type="Proteomes" id="UP001597012">
    <property type="component" value="Unassembled WGS sequence"/>
</dbReference>
<dbReference type="PROSITE" id="PS50894">
    <property type="entry name" value="HPT"/>
    <property type="match status" value="1"/>
</dbReference>
<evidence type="ECO:0000313" key="4">
    <source>
        <dbReference type="Proteomes" id="UP001597012"/>
    </source>
</evidence>
<evidence type="ECO:0000313" key="3">
    <source>
        <dbReference type="EMBL" id="MFD0798312.1"/>
    </source>
</evidence>
<sequence>MDKPNMDYILQLAGGDSEFEQQFINILKEEFPKEKEQYLTAMETADYKQASELVHKLKHKFNILGMETAYQLSVKFEDELKQNTIGLNSEFVKVLELMEGYIKKI</sequence>
<reference evidence="4" key="1">
    <citation type="journal article" date="2019" name="Int. J. Syst. Evol. Microbiol.">
        <title>The Global Catalogue of Microorganisms (GCM) 10K type strain sequencing project: providing services to taxonomists for standard genome sequencing and annotation.</title>
        <authorList>
            <consortium name="The Broad Institute Genomics Platform"/>
            <consortium name="The Broad Institute Genome Sequencing Center for Infectious Disease"/>
            <person name="Wu L."/>
            <person name="Ma J."/>
        </authorList>
    </citation>
    <scope>NUCLEOTIDE SEQUENCE [LARGE SCALE GENOMIC DNA]</scope>
    <source>
        <strain evidence="4">CCUG 61948</strain>
    </source>
</reference>
<dbReference type="SUPFAM" id="SSF47226">
    <property type="entry name" value="Histidine-containing phosphotransfer domain, HPT domain"/>
    <property type="match status" value="1"/>
</dbReference>
<protein>
    <submittedName>
        <fullName evidence="3">Hpt domain-containing protein</fullName>
    </submittedName>
</protein>
<dbReference type="EMBL" id="JBHTHY010000011">
    <property type="protein sequence ID" value="MFD0798312.1"/>
    <property type="molecule type" value="Genomic_DNA"/>
</dbReference>
<name>A0ABW3B5H2_9FLAO</name>
<dbReference type="InterPro" id="IPR036641">
    <property type="entry name" value="HPT_dom_sf"/>
</dbReference>
<dbReference type="InterPro" id="IPR008207">
    <property type="entry name" value="Sig_transdc_His_kin_Hpt_dom"/>
</dbReference>
<gene>
    <name evidence="3" type="ORF">ACFQZJ_12645</name>
</gene>
<accession>A0ABW3B5H2</accession>
<keyword evidence="1" id="KW-0597">Phosphoprotein</keyword>
<feature type="domain" description="HPt" evidence="2">
    <location>
        <begin position="16"/>
        <end position="105"/>
    </location>
</feature>
<proteinExistence type="predicted"/>
<dbReference type="Gene3D" id="1.20.120.160">
    <property type="entry name" value="HPT domain"/>
    <property type="match status" value="1"/>
</dbReference>
<comment type="caution">
    <text evidence="3">The sequence shown here is derived from an EMBL/GenBank/DDBJ whole genome shotgun (WGS) entry which is preliminary data.</text>
</comment>
<evidence type="ECO:0000256" key="1">
    <source>
        <dbReference type="PROSITE-ProRule" id="PRU00110"/>
    </source>
</evidence>
<keyword evidence="4" id="KW-1185">Reference proteome</keyword>
<dbReference type="Pfam" id="PF01627">
    <property type="entry name" value="Hpt"/>
    <property type="match status" value="1"/>
</dbReference>
<dbReference type="RefSeq" id="WP_379935010.1">
    <property type="nucleotide sequence ID" value="NZ_JBHTHY010000011.1"/>
</dbReference>
<feature type="modified residue" description="Phosphohistidine" evidence="1">
    <location>
        <position position="55"/>
    </location>
</feature>
<organism evidence="3 4">
    <name type="scientific">Maribacter chungangensis</name>
    <dbReference type="NCBI Taxonomy" id="1069117"/>
    <lineage>
        <taxon>Bacteria</taxon>
        <taxon>Pseudomonadati</taxon>
        <taxon>Bacteroidota</taxon>
        <taxon>Flavobacteriia</taxon>
        <taxon>Flavobacteriales</taxon>
        <taxon>Flavobacteriaceae</taxon>
        <taxon>Maribacter</taxon>
    </lineage>
</organism>
<evidence type="ECO:0000259" key="2">
    <source>
        <dbReference type="PROSITE" id="PS50894"/>
    </source>
</evidence>